<dbReference type="Proteomes" id="UP001388673">
    <property type="component" value="Unassembled WGS sequence"/>
</dbReference>
<reference evidence="11 12" key="1">
    <citation type="journal article" date="2024" name="bioRxiv">
        <title>Comparative genomics of Cryptococcus and Kwoniella reveals pathogenesis evolution and contrasting karyotype dynamics via intercentromeric recombination or chromosome fusion.</title>
        <authorList>
            <person name="Coelho M.A."/>
            <person name="David-Palma M."/>
            <person name="Shea T."/>
            <person name="Bowers K."/>
            <person name="McGinley-Smith S."/>
            <person name="Mohammad A.W."/>
            <person name="Gnirke A."/>
            <person name="Yurkov A.M."/>
            <person name="Nowrousian M."/>
            <person name="Sun S."/>
            <person name="Cuomo C.A."/>
            <person name="Heitman J."/>
        </authorList>
    </citation>
    <scope>NUCLEOTIDE SEQUENCE [LARGE SCALE GENOMIC DNA]</scope>
    <source>
        <strain evidence="11 12">CBS 13917</strain>
    </source>
</reference>
<evidence type="ECO:0000256" key="2">
    <source>
        <dbReference type="ARBA" id="ARBA00004496"/>
    </source>
</evidence>
<comment type="cofactor">
    <cofactor evidence="1">
        <name>Mn(2+)</name>
        <dbReference type="ChEBI" id="CHEBI:29035"/>
    </cofactor>
</comment>
<keyword evidence="7" id="KW-0694">RNA-binding</keyword>
<evidence type="ECO:0000256" key="8">
    <source>
        <dbReference type="ARBA" id="ARBA00023211"/>
    </source>
</evidence>
<dbReference type="PROSITE" id="PS51462">
    <property type="entry name" value="NUDIX"/>
    <property type="match status" value="1"/>
</dbReference>
<dbReference type="SMART" id="SM01125">
    <property type="entry name" value="DCP2"/>
    <property type="match status" value="1"/>
</dbReference>
<dbReference type="AlphaFoldDB" id="A0AAW0YSF4"/>
<dbReference type="InterPro" id="IPR015797">
    <property type="entry name" value="NUDIX_hydrolase-like_dom_sf"/>
</dbReference>
<dbReference type="KEGG" id="kne:92183567"/>
<evidence type="ECO:0000256" key="9">
    <source>
        <dbReference type="SAM" id="MobiDB-lite"/>
    </source>
</evidence>
<evidence type="ECO:0000259" key="10">
    <source>
        <dbReference type="PROSITE" id="PS51462"/>
    </source>
</evidence>
<feature type="compositionally biased region" description="Polar residues" evidence="9">
    <location>
        <begin position="590"/>
        <end position="607"/>
    </location>
</feature>
<dbReference type="Pfam" id="PF05026">
    <property type="entry name" value="DCP2"/>
    <property type="match status" value="1"/>
</dbReference>
<feature type="domain" description="Nudix hydrolase" evidence="10">
    <location>
        <begin position="171"/>
        <end position="303"/>
    </location>
</feature>
<dbReference type="Pfam" id="PF00293">
    <property type="entry name" value="NUDIX"/>
    <property type="match status" value="1"/>
</dbReference>
<dbReference type="FunFam" id="3.90.79.10:FF:000003">
    <property type="entry name" value="M7GpppN-mRNA hydrolase isoform 2"/>
    <property type="match status" value="1"/>
</dbReference>
<dbReference type="GO" id="GO:0000290">
    <property type="term" value="P:deadenylation-dependent decapping of nuclear-transcribed mRNA"/>
    <property type="evidence" value="ECO:0007669"/>
    <property type="project" value="InterPro"/>
</dbReference>
<comment type="subcellular location">
    <subcellularLocation>
        <location evidence="2">Cytoplasm</location>
    </subcellularLocation>
</comment>
<dbReference type="GO" id="GO:0140933">
    <property type="term" value="F:5'-(N(7)-methylguanosine 5'-triphospho)-[mRNA] hydrolase activity"/>
    <property type="evidence" value="ECO:0007669"/>
    <property type="project" value="InterPro"/>
</dbReference>
<keyword evidence="5" id="KW-0479">Metal-binding</keyword>
<keyword evidence="8" id="KW-0464">Manganese</keyword>
<feature type="region of interest" description="Disordered" evidence="9">
    <location>
        <begin position="750"/>
        <end position="778"/>
    </location>
</feature>
<dbReference type="RefSeq" id="XP_066800401.1">
    <property type="nucleotide sequence ID" value="XM_066949393.1"/>
</dbReference>
<dbReference type="CDD" id="cd03672">
    <property type="entry name" value="NUDIX_Dcp2p_Nudt20"/>
    <property type="match status" value="1"/>
</dbReference>
<comment type="caution">
    <text evidence="11">The sequence shown here is derived from an EMBL/GenBank/DDBJ whole genome shotgun (WGS) entry which is preliminary data.</text>
</comment>
<feature type="region of interest" description="Disordered" evidence="9">
    <location>
        <begin position="408"/>
        <end position="432"/>
    </location>
</feature>
<feature type="compositionally biased region" description="Low complexity" evidence="9">
    <location>
        <begin position="22"/>
        <end position="31"/>
    </location>
</feature>
<dbReference type="PANTHER" id="PTHR23114:SF17">
    <property type="entry name" value="M7GPPPN-MRNA HYDROLASE"/>
    <property type="match status" value="1"/>
</dbReference>
<dbReference type="GO" id="GO:0003723">
    <property type="term" value="F:RNA binding"/>
    <property type="evidence" value="ECO:0007669"/>
    <property type="project" value="UniProtKB-KW"/>
</dbReference>
<dbReference type="GO" id="GO:0030145">
    <property type="term" value="F:manganese ion binding"/>
    <property type="evidence" value="ECO:0007669"/>
    <property type="project" value="InterPro"/>
</dbReference>
<dbReference type="SUPFAM" id="SSF140586">
    <property type="entry name" value="Dcp2 domain-like"/>
    <property type="match status" value="1"/>
</dbReference>
<gene>
    <name evidence="11" type="ORF">IAR55_006309</name>
</gene>
<dbReference type="PROSITE" id="PS00893">
    <property type="entry name" value="NUDIX_BOX"/>
    <property type="match status" value="1"/>
</dbReference>
<evidence type="ECO:0000256" key="5">
    <source>
        <dbReference type="ARBA" id="ARBA00022723"/>
    </source>
</evidence>
<evidence type="ECO:0000313" key="12">
    <source>
        <dbReference type="Proteomes" id="UP001388673"/>
    </source>
</evidence>
<accession>A0AAW0YSF4</accession>
<dbReference type="InterPro" id="IPR000086">
    <property type="entry name" value="NUDIX_hydrolase_dom"/>
</dbReference>
<proteinExistence type="inferred from homology"/>
<dbReference type="InterPro" id="IPR044099">
    <property type="entry name" value="Dcp2_NUDIX"/>
</dbReference>
<organism evidence="11 12">
    <name type="scientific">Kwoniella newhampshirensis</name>
    <dbReference type="NCBI Taxonomy" id="1651941"/>
    <lineage>
        <taxon>Eukaryota</taxon>
        <taxon>Fungi</taxon>
        <taxon>Dikarya</taxon>
        <taxon>Basidiomycota</taxon>
        <taxon>Agaricomycotina</taxon>
        <taxon>Tremellomycetes</taxon>
        <taxon>Tremellales</taxon>
        <taxon>Cryptococcaceae</taxon>
        <taxon>Kwoniella</taxon>
    </lineage>
</organism>
<dbReference type="GeneID" id="92183567"/>
<comment type="similarity">
    <text evidence="3">Belongs to the Nudix hydrolase family. DCP2 subfamily.</text>
</comment>
<evidence type="ECO:0000256" key="3">
    <source>
        <dbReference type="ARBA" id="ARBA00005279"/>
    </source>
</evidence>
<dbReference type="Gene3D" id="3.90.79.10">
    <property type="entry name" value="Nucleoside Triphosphate Pyrophosphohydrolase"/>
    <property type="match status" value="1"/>
</dbReference>
<feature type="compositionally biased region" description="Polar residues" evidence="9">
    <location>
        <begin position="479"/>
        <end position="490"/>
    </location>
</feature>
<keyword evidence="12" id="KW-1185">Reference proteome</keyword>
<protein>
    <recommendedName>
        <fullName evidence="10">Nudix hydrolase domain-containing protein</fullName>
    </recommendedName>
</protein>
<feature type="region of interest" description="Disordered" evidence="9">
    <location>
        <begin position="1"/>
        <end position="55"/>
    </location>
</feature>
<evidence type="ECO:0000256" key="7">
    <source>
        <dbReference type="ARBA" id="ARBA00022884"/>
    </source>
</evidence>
<dbReference type="GO" id="GO:0000932">
    <property type="term" value="C:P-body"/>
    <property type="evidence" value="ECO:0007669"/>
    <property type="project" value="TreeGrafter"/>
</dbReference>
<feature type="region of interest" description="Disordered" evidence="9">
    <location>
        <begin position="468"/>
        <end position="493"/>
    </location>
</feature>
<dbReference type="InterPro" id="IPR007722">
    <property type="entry name" value="DCP2_BoxA"/>
</dbReference>
<evidence type="ECO:0000256" key="1">
    <source>
        <dbReference type="ARBA" id="ARBA00001936"/>
    </source>
</evidence>
<dbReference type="Gene3D" id="1.10.10.1050">
    <property type="entry name" value="Dcp2, box A domain"/>
    <property type="match status" value="1"/>
</dbReference>
<dbReference type="PANTHER" id="PTHR23114">
    <property type="entry name" value="M7GPPPN-MRNA HYDROLASE"/>
    <property type="match status" value="1"/>
</dbReference>
<dbReference type="GO" id="GO:0000184">
    <property type="term" value="P:nuclear-transcribed mRNA catabolic process, nonsense-mediated decay"/>
    <property type="evidence" value="ECO:0007669"/>
    <property type="project" value="InterPro"/>
</dbReference>
<keyword evidence="6" id="KW-0378">Hydrolase</keyword>
<evidence type="ECO:0000256" key="4">
    <source>
        <dbReference type="ARBA" id="ARBA00022490"/>
    </source>
</evidence>
<dbReference type="InterPro" id="IPR036189">
    <property type="entry name" value="DCP2_BoxA_sf"/>
</dbReference>
<dbReference type="InterPro" id="IPR020084">
    <property type="entry name" value="NUDIX_hydrolase_CS"/>
</dbReference>
<feature type="region of interest" description="Disordered" evidence="9">
    <location>
        <begin position="590"/>
        <end position="661"/>
    </location>
</feature>
<name>A0AAW0YSF4_9TREE</name>
<sequence>MALPLTGRDLPPHLMADPLNHSFSSSSSSSTPPTPLPPFLFSVPSKLGPETPSSGNDLFGDTANEEVGGHEDEENIFRDMNWEEILEDLNARFLINLPKEEMSLVRVYWQAEQAHWFYEDYLRPLNPLLPSLSQRNFTRLIIESSPLYKQLMKDGGLNYDRIWEEYCSYKRMVPCCGGILINRDGDKCLMVRGYKSNAGWSFPRGKINLEESEEACAIREVEEETGFDLTGLIQTNDKIKTHINAQEVTMFIIKGIDENTVFETQTRNEIGAIEWVRLMDLPTWMGRRGPKRTGGQGQKRFYNVTPFVNPLKTWLKEHGINPYMKPKKAHQATNVHRDLQPYQFESPTMDTSSPVLSRDTSALDHLFSRFIHKQEEELEAPSQVIAVGSDNKAGLERLFGNLNVLQEEERSISKAGEKSDHDKEREKREDYDLAKLLGSIGRTETPASEPPKPIPSTQKQSNLLAMLNQPAPQPDESPQLPSQSATSPAKSHQARLLSMFSPVAIPSSPPHLTLSAEQAQSKMGFLSTSLHALSTPQNHQDVQRQAKARALLESTLSGIGLDGPIRAALPNNAVPQPQGLYQTGSRISGMQQQLGHSGTQGQTSAQFQHGPPSGYGQYPQTAYRSIPPSPLQDHGSPARPPVTDSHDNHTRSHQPNTPYDTQIAGSYAAADHHPYRHGPPFAPLPLPTPGDLSILSQRPPPPLPPIFPTRSDYRPDLQHGSVSGPFRGQAYPAHLGPGSSLDGALLPHVPGPLSPPTGGAPHAIGSLHQPAHHLQHQSYVQGRTTAGLPPNYVNQTQSHQQLQFAPQTLPDDYQGPLPSYAQVEWTSPTKHNGPIPIPNVHHPIPRPTGGAQGLLAMLNGRGQGR</sequence>
<dbReference type="EMBL" id="JBCAWK010000012">
    <property type="protein sequence ID" value="KAK8845593.1"/>
    <property type="molecule type" value="Genomic_DNA"/>
</dbReference>
<dbReference type="SUPFAM" id="SSF55811">
    <property type="entry name" value="Nudix"/>
    <property type="match status" value="1"/>
</dbReference>
<keyword evidence="4" id="KW-0963">Cytoplasm</keyword>
<evidence type="ECO:0000313" key="11">
    <source>
        <dbReference type="EMBL" id="KAK8845593.1"/>
    </source>
</evidence>
<evidence type="ECO:0000256" key="6">
    <source>
        <dbReference type="ARBA" id="ARBA00022801"/>
    </source>
</evidence>